<feature type="compositionally biased region" description="Polar residues" evidence="1">
    <location>
        <begin position="1"/>
        <end position="16"/>
    </location>
</feature>
<dbReference type="PANTHER" id="PTHR33772:SF2">
    <property type="entry name" value="RIKEN CDNA 4930579F01 GENE"/>
    <property type="match status" value="1"/>
</dbReference>
<dbReference type="PANTHER" id="PTHR33772">
    <property type="entry name" value="THYMUS, BRAIN AND TESTES-ASSOCIATED"/>
    <property type="match status" value="1"/>
</dbReference>
<organism evidence="2">
    <name type="scientific">Mustela putorius furo</name>
    <name type="common">European domestic ferret</name>
    <name type="synonym">Mustela furo</name>
    <dbReference type="NCBI Taxonomy" id="9669"/>
    <lineage>
        <taxon>Eukaryota</taxon>
        <taxon>Metazoa</taxon>
        <taxon>Chordata</taxon>
        <taxon>Craniata</taxon>
        <taxon>Vertebrata</taxon>
        <taxon>Euteleostomi</taxon>
        <taxon>Mammalia</taxon>
        <taxon>Eutheria</taxon>
        <taxon>Laurasiatheria</taxon>
        <taxon>Carnivora</taxon>
        <taxon>Caniformia</taxon>
        <taxon>Musteloidea</taxon>
        <taxon>Mustelidae</taxon>
        <taxon>Mustelinae</taxon>
        <taxon>Mustela</taxon>
    </lineage>
</organism>
<dbReference type="GeneTree" id="ENSGT00510000048844"/>
<dbReference type="eggNOG" id="ENOG502SU2P">
    <property type="taxonomic scope" value="Eukaryota"/>
</dbReference>
<accession>M3YDX5</accession>
<proteinExistence type="predicted"/>
<name>M3YDX5_MUSPF</name>
<feature type="region of interest" description="Disordered" evidence="1">
    <location>
        <begin position="129"/>
        <end position="151"/>
    </location>
</feature>
<dbReference type="Pfam" id="PF15256">
    <property type="entry name" value="SPATIAL"/>
    <property type="match status" value="1"/>
</dbReference>
<feature type="region of interest" description="Disordered" evidence="1">
    <location>
        <begin position="1"/>
        <end position="22"/>
    </location>
</feature>
<dbReference type="OMA" id="TKPMSAR"/>
<dbReference type="InParanoid" id="M3YDX5"/>
<feature type="compositionally biased region" description="Polar residues" evidence="1">
    <location>
        <begin position="361"/>
        <end position="381"/>
    </location>
</feature>
<sequence length="387" mass="42918">MSYSWNQTGLSTSGSEVNKVEPQDLLGQQRRGANQYLKNMSLKSPASALPFESKGSHIMARNGSCFLVRHTPHPRRVCHIKGLNNIPICTVNDDDNSLGALWGVGQFDHLEKDEIPFAKSGYAPSAVAPESPVRGVSPAPNNVKVPPRPHSEPCRKIKECFKTSSENPLAIKKEEIKVKKPLSPPKACSSADSCSSEVMSTKTDVKENTVCIPNYLDQEIKILAKLCNILRTDSLAEVLQWLLHASSKEKEWVSALIHAELAEINLLAQRRNITANLAAGTRKPPKVKSPPNSPAKLKVMTRTRQEHQPSRVSSQGSEGNNEVPKEAEDRPPLFIRRNNMRIPIAEYFSKPKSPPKPKIQENISTKPMSARNMQQGFNLSPQRAFYP</sequence>
<reference evidence="2" key="1">
    <citation type="submission" date="2024-06" db="UniProtKB">
        <authorList>
            <consortium name="Ensembl"/>
        </authorList>
    </citation>
    <scope>IDENTIFICATION</scope>
</reference>
<feature type="compositionally biased region" description="Polar residues" evidence="1">
    <location>
        <begin position="310"/>
        <end position="320"/>
    </location>
</feature>
<dbReference type="EMBL" id="AEYP01024310">
    <property type="status" value="NOT_ANNOTATED_CDS"/>
    <property type="molecule type" value="Genomic_DNA"/>
</dbReference>
<dbReference type="HOGENOM" id="CLU_776036_0_0_1"/>
<evidence type="ECO:0000256" key="1">
    <source>
        <dbReference type="SAM" id="MobiDB-lite"/>
    </source>
</evidence>
<dbReference type="InterPro" id="IPR037394">
    <property type="entry name" value="TBATA-like"/>
</dbReference>
<evidence type="ECO:0000313" key="2">
    <source>
        <dbReference type="Ensembl" id="ENSMPUP00000009532.1"/>
    </source>
</evidence>
<protein>
    <submittedName>
        <fullName evidence="2">Chromosome 4 open reading frame 17</fullName>
    </submittedName>
</protein>
<dbReference type="Ensembl" id="ENSMPUT00000009688.1">
    <property type="protein sequence ID" value="ENSMPUP00000009532.1"/>
    <property type="gene ID" value="ENSMPUG00000009608.1"/>
</dbReference>
<dbReference type="AlphaFoldDB" id="M3YDX5"/>
<gene>
    <name evidence="2" type="primary">C4orf17</name>
</gene>
<feature type="region of interest" description="Disordered" evidence="1">
    <location>
        <begin position="277"/>
        <end position="387"/>
    </location>
</feature>